<keyword evidence="1" id="KW-0732">Signal</keyword>
<dbReference type="SUPFAM" id="SSF56925">
    <property type="entry name" value="OMPA-like"/>
    <property type="match status" value="1"/>
</dbReference>
<dbReference type="RefSeq" id="WP_112305512.1">
    <property type="nucleotide sequence ID" value="NZ_QMDV01000002.1"/>
</dbReference>
<dbReference type="OrthoDB" id="815717at2"/>
<dbReference type="AlphaFoldDB" id="A0A364RGF8"/>
<dbReference type="InterPro" id="IPR011250">
    <property type="entry name" value="OMP/PagP_B-barrel"/>
</dbReference>
<evidence type="ECO:0008006" key="4">
    <source>
        <dbReference type="Google" id="ProtNLM"/>
    </source>
</evidence>
<evidence type="ECO:0000256" key="1">
    <source>
        <dbReference type="SAM" id="SignalP"/>
    </source>
</evidence>
<name>A0A364RGF8_9BACT</name>
<feature type="chain" id="PRO_5016892622" description="Outer membrane protein beta-barrel domain-containing protein" evidence="1">
    <location>
        <begin position="19"/>
        <end position="420"/>
    </location>
</feature>
<keyword evidence="3" id="KW-1185">Reference proteome</keyword>
<evidence type="ECO:0000313" key="2">
    <source>
        <dbReference type="EMBL" id="RAU83363.1"/>
    </source>
</evidence>
<comment type="caution">
    <text evidence="2">The sequence shown here is derived from an EMBL/GenBank/DDBJ whole genome shotgun (WGS) entry which is preliminary data.</text>
</comment>
<gene>
    <name evidence="2" type="ORF">DP923_09165</name>
</gene>
<protein>
    <recommendedName>
        <fullName evidence="4">Outer membrane protein beta-barrel domain-containing protein</fullName>
    </recommendedName>
</protein>
<proteinExistence type="predicted"/>
<organism evidence="2 3">
    <name type="scientific">Pontibacter arcticus</name>
    <dbReference type="NCBI Taxonomy" id="2080288"/>
    <lineage>
        <taxon>Bacteria</taxon>
        <taxon>Pseudomonadati</taxon>
        <taxon>Bacteroidota</taxon>
        <taxon>Cytophagia</taxon>
        <taxon>Cytophagales</taxon>
        <taxon>Hymenobacteraceae</taxon>
        <taxon>Pontibacter</taxon>
    </lineage>
</organism>
<feature type="signal peptide" evidence="1">
    <location>
        <begin position="1"/>
        <end position="18"/>
    </location>
</feature>
<dbReference type="Proteomes" id="UP000251692">
    <property type="component" value="Unassembled WGS sequence"/>
</dbReference>
<sequence length="420" mass="46921">MKAIFTSFLIFIAISVQAQNKFVQGYYVTNQQDSVSCFIENKNWSKNPKTIIVSGSGKQGDTQTKSIEQLQAFGLTGGDIYERFVLPVNKSRVHENMIKVTTPQVVETDTVFMKVMAKGSLNLYYLKSESGKEHLFVQEGAGQPKELLLLKNKVEVNGLNYMTQEEAFKDTLQSMMVGCEAIKSKISALRFSTKAIRNLVVGYNECKPSATTPTYVAPDEKFETEIALMAGGFSTALKFTGDDKNELVKTAFDGTGYTAGVAFNFVVPRLHQRWSIYTELLWKAYSVTGDYEERISSENYFTSSSKIGVQGIGLTAMLRYQLKERAVKPFINAGVANNFVFNHTNEKVINRNFYSVQSEKTVEAVNGIRKHEQAWVVGAGLSYKNMITEFRLERGNGVSEVQAIGSPKTMFGIMLGYQLK</sequence>
<reference evidence="2 3" key="2">
    <citation type="submission" date="2018-07" db="EMBL/GenBank/DDBJ databases">
        <title>Pontibacter sp. 2b14 genomic sequence and assembly.</title>
        <authorList>
            <person name="Du Z.-J."/>
        </authorList>
    </citation>
    <scope>NUCLEOTIDE SEQUENCE [LARGE SCALE GENOMIC DNA]</scope>
    <source>
        <strain evidence="2 3">2b14</strain>
    </source>
</reference>
<dbReference type="EMBL" id="QMDV01000002">
    <property type="protein sequence ID" value="RAU83363.1"/>
    <property type="molecule type" value="Genomic_DNA"/>
</dbReference>
<dbReference type="Gene3D" id="2.40.160.20">
    <property type="match status" value="1"/>
</dbReference>
<reference evidence="2 3" key="1">
    <citation type="submission" date="2018-06" db="EMBL/GenBank/DDBJ databases">
        <authorList>
            <person name="Liu Z.-W."/>
        </authorList>
    </citation>
    <scope>NUCLEOTIDE SEQUENCE [LARGE SCALE GENOMIC DNA]</scope>
    <source>
        <strain evidence="2 3">2b14</strain>
    </source>
</reference>
<evidence type="ECO:0000313" key="3">
    <source>
        <dbReference type="Proteomes" id="UP000251692"/>
    </source>
</evidence>
<accession>A0A364RGF8</accession>